<proteinExistence type="predicted"/>
<gene>
    <name evidence="1" type="ORF">JG687_00018395</name>
</gene>
<protein>
    <submittedName>
        <fullName evidence="1">Uncharacterized protein</fullName>
    </submittedName>
</protein>
<accession>A0A8T1TPY0</accession>
<name>A0A8T1TPY0_9STRA</name>
<dbReference type="Proteomes" id="UP000688947">
    <property type="component" value="Unassembled WGS sequence"/>
</dbReference>
<dbReference type="EMBL" id="JAENGZ010002506">
    <property type="protein sequence ID" value="KAG6943528.1"/>
    <property type="molecule type" value="Genomic_DNA"/>
</dbReference>
<dbReference type="VEuPathDB" id="FungiDB:PC110_g19183"/>
<evidence type="ECO:0000313" key="2">
    <source>
        <dbReference type="Proteomes" id="UP000688947"/>
    </source>
</evidence>
<sequence>MCVRSVEVIEVNGVIDTLQLRLLRCMQMAGLSGAPVLPNQCSLDSPLATIFSSNEFDVNRSPCGTHPRHAASDQDIALANAANRDICLRCQHAQGPAIEIIWLLRSKTKFSLRIKRETPSKHLPSNLLVIMKKILLQNKSNEPWLRVQEARAEMNRAQDQILLETFPELTRKSRGSIGVAAAEARIKQRHIRLFCEEITTSIIDTALLALDHLMRTKMILAQNLHAIRNIVVAHNVLLPSS</sequence>
<dbReference type="OrthoDB" id="10430761at2759"/>
<evidence type="ECO:0000313" key="1">
    <source>
        <dbReference type="EMBL" id="KAG6943528.1"/>
    </source>
</evidence>
<reference evidence="1" key="1">
    <citation type="submission" date="2021-01" db="EMBL/GenBank/DDBJ databases">
        <title>Phytophthora aleatoria, a newly-described species from Pinus radiata is distinct from Phytophthora cactorum isolates based on comparative genomics.</title>
        <authorList>
            <person name="Mcdougal R."/>
            <person name="Panda P."/>
            <person name="Williams N."/>
            <person name="Studholme D.J."/>
        </authorList>
    </citation>
    <scope>NUCLEOTIDE SEQUENCE</scope>
    <source>
        <strain evidence="1">NZFS 3830</strain>
    </source>
</reference>
<organism evidence="1 2">
    <name type="scientific">Phytophthora cactorum</name>
    <dbReference type="NCBI Taxonomy" id="29920"/>
    <lineage>
        <taxon>Eukaryota</taxon>
        <taxon>Sar</taxon>
        <taxon>Stramenopiles</taxon>
        <taxon>Oomycota</taxon>
        <taxon>Peronosporomycetes</taxon>
        <taxon>Peronosporales</taxon>
        <taxon>Peronosporaceae</taxon>
        <taxon>Phytophthora</taxon>
    </lineage>
</organism>
<comment type="caution">
    <text evidence="1">The sequence shown here is derived from an EMBL/GenBank/DDBJ whole genome shotgun (WGS) entry which is preliminary data.</text>
</comment>
<dbReference type="AlphaFoldDB" id="A0A8T1TPY0"/>